<dbReference type="AlphaFoldDB" id="A0AAX3LKZ3"/>
<organism evidence="1 2">
    <name type="scientific">Sulfitobacter faviae</name>
    <dbReference type="NCBI Taxonomy" id="1775881"/>
    <lineage>
        <taxon>Bacteria</taxon>
        <taxon>Pseudomonadati</taxon>
        <taxon>Pseudomonadota</taxon>
        <taxon>Alphaproteobacteria</taxon>
        <taxon>Rhodobacterales</taxon>
        <taxon>Roseobacteraceae</taxon>
        <taxon>Sulfitobacter</taxon>
    </lineage>
</organism>
<evidence type="ECO:0000313" key="2">
    <source>
        <dbReference type="Proteomes" id="UP001210770"/>
    </source>
</evidence>
<accession>A0AAX3LKZ3</accession>
<proteinExistence type="predicted"/>
<sequence length="53" mass="5759">MKKQRMAVSVRALGQYFAERDFGNTAQSASDKAAQGFLQIRIAAVPSKNLSSL</sequence>
<dbReference type="EMBL" id="CP116423">
    <property type="protein sequence ID" value="WCE68983.1"/>
    <property type="molecule type" value="Genomic_DNA"/>
</dbReference>
<protein>
    <submittedName>
        <fullName evidence="1">Uncharacterized protein</fullName>
    </submittedName>
</protein>
<dbReference type="RefSeq" id="WP_271687270.1">
    <property type="nucleotide sequence ID" value="NZ_CP116423.1"/>
</dbReference>
<dbReference type="Proteomes" id="UP001210770">
    <property type="component" value="Chromosome"/>
</dbReference>
<name>A0AAX3LKZ3_9RHOB</name>
<evidence type="ECO:0000313" key="1">
    <source>
        <dbReference type="EMBL" id="WCE68983.1"/>
    </source>
</evidence>
<gene>
    <name evidence="1" type="ORF">PL336_09160</name>
</gene>
<reference evidence="1" key="1">
    <citation type="submission" date="2023-01" db="EMBL/GenBank/DDBJ databases">
        <title>Comparative genomic analysis of cold water coral derived Sulfitobacter faviae: insights into their metabolism and habitat adaptation.</title>
        <authorList>
            <person name="Guo Y."/>
            <person name="Lin S."/>
            <person name="Huang Z."/>
            <person name="Tang K."/>
            <person name="Wang X."/>
        </authorList>
    </citation>
    <scope>NUCLEOTIDE SEQUENCE</scope>
    <source>
        <strain evidence="1">SCSIO W_1865</strain>
    </source>
</reference>